<sequence length="100" mass="11120">MILPQEFESKCLKNCSCKAYANSIVSGGGRGCLMWSGDLIDIRKLVDESSRQDLYILVPASEQVYFVIHELLSCIFSIPDDGGSVEHWKSGFWNGGWNDG</sequence>
<name>A0AAD5NWH8_ACENE</name>
<dbReference type="PANTHER" id="PTHR32444">
    <property type="entry name" value="BULB-TYPE LECTIN DOMAIN-CONTAINING PROTEIN"/>
    <property type="match status" value="1"/>
</dbReference>
<dbReference type="Pfam" id="PF08276">
    <property type="entry name" value="PAN_2"/>
    <property type="match status" value="1"/>
</dbReference>
<dbReference type="InterPro" id="IPR003609">
    <property type="entry name" value="Pan_app"/>
</dbReference>
<reference evidence="2" key="2">
    <citation type="submission" date="2023-02" db="EMBL/GenBank/DDBJ databases">
        <authorList>
            <person name="Swenson N.G."/>
            <person name="Wegrzyn J.L."/>
            <person name="Mcevoy S.L."/>
        </authorList>
    </citation>
    <scope>NUCLEOTIDE SEQUENCE</scope>
    <source>
        <strain evidence="2">91603</strain>
        <tissue evidence="2">Leaf</tissue>
    </source>
</reference>
<gene>
    <name evidence="2" type="ORF">LWI28_005200</name>
</gene>
<evidence type="ECO:0000259" key="1">
    <source>
        <dbReference type="Pfam" id="PF08276"/>
    </source>
</evidence>
<comment type="caution">
    <text evidence="2">The sequence shown here is derived from an EMBL/GenBank/DDBJ whole genome shotgun (WGS) entry which is preliminary data.</text>
</comment>
<dbReference type="PANTHER" id="PTHR32444:SF118">
    <property type="entry name" value="OS09G0551150 PROTEIN"/>
    <property type="match status" value="1"/>
</dbReference>
<evidence type="ECO:0000313" key="3">
    <source>
        <dbReference type="Proteomes" id="UP001064489"/>
    </source>
</evidence>
<dbReference type="Proteomes" id="UP001064489">
    <property type="component" value="Chromosome 3"/>
</dbReference>
<accession>A0AAD5NWH8</accession>
<dbReference type="AlphaFoldDB" id="A0AAD5NWH8"/>
<dbReference type="CDD" id="cd01098">
    <property type="entry name" value="PAN_AP_plant"/>
    <property type="match status" value="1"/>
</dbReference>
<dbReference type="EMBL" id="JAJSOW010000100">
    <property type="protein sequence ID" value="KAI9185194.1"/>
    <property type="molecule type" value="Genomic_DNA"/>
</dbReference>
<protein>
    <recommendedName>
        <fullName evidence="1">Apple domain-containing protein</fullName>
    </recommendedName>
</protein>
<evidence type="ECO:0000313" key="2">
    <source>
        <dbReference type="EMBL" id="KAI9185194.1"/>
    </source>
</evidence>
<feature type="domain" description="Apple" evidence="1">
    <location>
        <begin position="8"/>
        <end position="42"/>
    </location>
</feature>
<organism evidence="2 3">
    <name type="scientific">Acer negundo</name>
    <name type="common">Box elder</name>
    <dbReference type="NCBI Taxonomy" id="4023"/>
    <lineage>
        <taxon>Eukaryota</taxon>
        <taxon>Viridiplantae</taxon>
        <taxon>Streptophyta</taxon>
        <taxon>Embryophyta</taxon>
        <taxon>Tracheophyta</taxon>
        <taxon>Spermatophyta</taxon>
        <taxon>Magnoliopsida</taxon>
        <taxon>eudicotyledons</taxon>
        <taxon>Gunneridae</taxon>
        <taxon>Pentapetalae</taxon>
        <taxon>rosids</taxon>
        <taxon>malvids</taxon>
        <taxon>Sapindales</taxon>
        <taxon>Sapindaceae</taxon>
        <taxon>Hippocastanoideae</taxon>
        <taxon>Acereae</taxon>
        <taxon>Acer</taxon>
    </lineage>
</organism>
<reference evidence="2" key="1">
    <citation type="journal article" date="2022" name="Plant J.">
        <title>Strategies of tolerance reflected in two North American maple genomes.</title>
        <authorList>
            <person name="McEvoy S.L."/>
            <person name="Sezen U.U."/>
            <person name="Trouern-Trend A."/>
            <person name="McMahon S.M."/>
            <person name="Schaberg P.G."/>
            <person name="Yang J."/>
            <person name="Wegrzyn J.L."/>
            <person name="Swenson N.G."/>
        </authorList>
    </citation>
    <scope>NUCLEOTIDE SEQUENCE</scope>
    <source>
        <strain evidence="2">91603</strain>
    </source>
</reference>
<proteinExistence type="predicted"/>
<keyword evidence="3" id="KW-1185">Reference proteome</keyword>